<sequence>TWSGCHKGMEIPCQIPLLQDSPWKNMEPLKLAQSPGKQWDGGVDKPAETLLQQSK</sequence>
<organism evidence="2 3">
    <name type="scientific">Mauremys mutica</name>
    <name type="common">yellowpond turtle</name>
    <dbReference type="NCBI Taxonomy" id="74926"/>
    <lineage>
        <taxon>Eukaryota</taxon>
        <taxon>Metazoa</taxon>
        <taxon>Chordata</taxon>
        <taxon>Craniata</taxon>
        <taxon>Vertebrata</taxon>
        <taxon>Euteleostomi</taxon>
        <taxon>Archelosauria</taxon>
        <taxon>Testudinata</taxon>
        <taxon>Testudines</taxon>
        <taxon>Cryptodira</taxon>
        <taxon>Durocryptodira</taxon>
        <taxon>Testudinoidea</taxon>
        <taxon>Geoemydidae</taxon>
        <taxon>Geoemydinae</taxon>
        <taxon>Mauremys</taxon>
    </lineage>
</organism>
<proteinExistence type="predicted"/>
<dbReference type="AlphaFoldDB" id="A0A9D4AVF8"/>
<accession>A0A9D4AVF8</accession>
<evidence type="ECO:0000256" key="1">
    <source>
        <dbReference type="SAM" id="MobiDB-lite"/>
    </source>
</evidence>
<evidence type="ECO:0000313" key="3">
    <source>
        <dbReference type="Proteomes" id="UP000827986"/>
    </source>
</evidence>
<protein>
    <submittedName>
        <fullName evidence="2">Uncharacterized protein</fullName>
    </submittedName>
</protein>
<name>A0A9D4AVF8_9SAUR</name>
<dbReference type="EMBL" id="JAHDVG010000483">
    <property type="protein sequence ID" value="KAH1172213.1"/>
    <property type="molecule type" value="Genomic_DNA"/>
</dbReference>
<feature type="non-terminal residue" evidence="2">
    <location>
        <position position="1"/>
    </location>
</feature>
<feature type="region of interest" description="Disordered" evidence="1">
    <location>
        <begin position="32"/>
        <end position="55"/>
    </location>
</feature>
<reference evidence="2" key="1">
    <citation type="submission" date="2021-09" db="EMBL/GenBank/DDBJ databases">
        <title>The genome of Mauremys mutica provides insights into the evolution of semi-aquatic lifestyle.</title>
        <authorList>
            <person name="Gong S."/>
            <person name="Gao Y."/>
        </authorList>
    </citation>
    <scope>NUCLEOTIDE SEQUENCE</scope>
    <source>
        <strain evidence="2">MM-2020</strain>
        <tissue evidence="2">Muscle</tissue>
    </source>
</reference>
<gene>
    <name evidence="2" type="ORF">KIL84_007831</name>
</gene>
<feature type="non-terminal residue" evidence="2">
    <location>
        <position position="55"/>
    </location>
</feature>
<keyword evidence="3" id="KW-1185">Reference proteome</keyword>
<comment type="caution">
    <text evidence="2">The sequence shown here is derived from an EMBL/GenBank/DDBJ whole genome shotgun (WGS) entry which is preliminary data.</text>
</comment>
<dbReference type="Proteomes" id="UP000827986">
    <property type="component" value="Unassembled WGS sequence"/>
</dbReference>
<evidence type="ECO:0000313" key="2">
    <source>
        <dbReference type="EMBL" id="KAH1172213.1"/>
    </source>
</evidence>